<dbReference type="Gene3D" id="3.40.50.300">
    <property type="entry name" value="P-loop containing nucleotide triphosphate hydrolases"/>
    <property type="match status" value="1"/>
</dbReference>
<dbReference type="SMART" id="SM00962">
    <property type="entry name" value="SRP54"/>
    <property type="match status" value="1"/>
</dbReference>
<dbReference type="InterPro" id="IPR042101">
    <property type="entry name" value="SRP54_N_sf"/>
</dbReference>
<comment type="caution">
    <text evidence="11">The sequence shown here is derived from an EMBL/GenBank/DDBJ whole genome shotgun (WGS) entry which is preliminary data.</text>
</comment>
<keyword evidence="6" id="KW-0378">Hydrolase</keyword>
<protein>
    <recommendedName>
        <fullName evidence="10">SRP54-type proteins GTP-binding domain-containing protein</fullName>
    </recommendedName>
</protein>
<comment type="similarity">
    <text evidence="2">Belongs to the GTP-binding SRP family.</text>
</comment>
<dbReference type="Pfam" id="PF00448">
    <property type="entry name" value="SRP54"/>
    <property type="match status" value="1"/>
</dbReference>
<dbReference type="GO" id="GO:0005886">
    <property type="term" value="C:plasma membrane"/>
    <property type="evidence" value="ECO:0007669"/>
    <property type="project" value="UniProtKB-SubCell"/>
</dbReference>
<name>A0A094SBK4_9ZZZZ</name>
<dbReference type="PROSITE" id="PS00300">
    <property type="entry name" value="SRP54"/>
    <property type="match status" value="1"/>
</dbReference>
<sequence>MGLFGALVAKLTRSQISDLDWDQAKRDLLTSDIGPTIADEVIQSAKKIKGDDARAGLISVLSQFLSDKPRSLDLASPLSVFLIVGINGTGKTTSAAKLAHYLKKDGKDVLLGAGDTFRAAAVEQLQTWGARIGVDVISGKDQSEPASVAFDAVQRARDHHKEILIVDTAGRLHNKSDLMNELGKIKRVIEKIAPVTEVLLVLDATTGQNAITQARVFSESVAVTGLILTKTDGSAKGGFALAVEREMGVPVKFIGTGEAIEDFHPFDSAAYLEALLEE</sequence>
<dbReference type="InterPro" id="IPR027417">
    <property type="entry name" value="P-loop_NTPase"/>
</dbReference>
<keyword evidence="9" id="KW-0675">Receptor</keyword>
<evidence type="ECO:0000256" key="8">
    <source>
        <dbReference type="ARBA" id="ARBA00023136"/>
    </source>
</evidence>
<dbReference type="SUPFAM" id="SSF52540">
    <property type="entry name" value="P-loop containing nucleoside triphosphate hydrolases"/>
    <property type="match status" value="1"/>
</dbReference>
<dbReference type="AlphaFoldDB" id="A0A094SBK4"/>
<dbReference type="GO" id="GO:0003924">
    <property type="term" value="F:GTPase activity"/>
    <property type="evidence" value="ECO:0007669"/>
    <property type="project" value="TreeGrafter"/>
</dbReference>
<keyword evidence="8" id="KW-0472">Membrane</keyword>
<evidence type="ECO:0000256" key="3">
    <source>
        <dbReference type="ARBA" id="ARBA00022475"/>
    </source>
</evidence>
<keyword evidence="7" id="KW-0342">GTP-binding</keyword>
<evidence type="ECO:0000259" key="10">
    <source>
        <dbReference type="PROSITE" id="PS00300"/>
    </source>
</evidence>
<dbReference type="GO" id="GO:0005047">
    <property type="term" value="F:signal recognition particle binding"/>
    <property type="evidence" value="ECO:0007669"/>
    <property type="project" value="TreeGrafter"/>
</dbReference>
<keyword evidence="5" id="KW-0547">Nucleotide-binding</keyword>
<evidence type="ECO:0000256" key="5">
    <source>
        <dbReference type="ARBA" id="ARBA00022741"/>
    </source>
</evidence>
<gene>
    <name evidence="11" type="ORF">GM50_17140</name>
</gene>
<organism evidence="11">
    <name type="scientific">freshwater metagenome</name>
    <dbReference type="NCBI Taxonomy" id="449393"/>
    <lineage>
        <taxon>unclassified sequences</taxon>
        <taxon>metagenomes</taxon>
        <taxon>ecological metagenomes</taxon>
    </lineage>
</organism>
<dbReference type="GO" id="GO:0005525">
    <property type="term" value="F:GTP binding"/>
    <property type="evidence" value="ECO:0007669"/>
    <property type="project" value="UniProtKB-KW"/>
</dbReference>
<evidence type="ECO:0000256" key="6">
    <source>
        <dbReference type="ARBA" id="ARBA00022801"/>
    </source>
</evidence>
<dbReference type="InterPro" id="IPR003593">
    <property type="entry name" value="AAA+_ATPase"/>
</dbReference>
<dbReference type="InterPro" id="IPR004390">
    <property type="entry name" value="SR_rcpt_FtsY"/>
</dbReference>
<keyword evidence="3" id="KW-1003">Cell membrane</keyword>
<dbReference type="Gene3D" id="1.20.120.140">
    <property type="entry name" value="Signal recognition particle SRP54, nucleotide-binding domain"/>
    <property type="match status" value="1"/>
</dbReference>
<proteinExistence type="inferred from homology"/>
<keyword evidence="4" id="KW-0963">Cytoplasm</keyword>
<accession>A0A094SBK4</accession>
<dbReference type="CDD" id="cd17874">
    <property type="entry name" value="FtsY"/>
    <property type="match status" value="1"/>
</dbReference>
<dbReference type="PANTHER" id="PTHR43134">
    <property type="entry name" value="SIGNAL RECOGNITION PARTICLE RECEPTOR SUBUNIT ALPHA"/>
    <property type="match status" value="1"/>
</dbReference>
<reference evidence="11" key="1">
    <citation type="submission" date="2014-05" db="EMBL/GenBank/DDBJ databases">
        <title>Key roles for freshwater Actinobacteria revealed by deep metagenomic sequencing.</title>
        <authorList>
            <person name="Ghai R."/>
            <person name="Mizuno C.M."/>
            <person name="Picazo A."/>
            <person name="Camacho A."/>
            <person name="Rodriguez-Valera F."/>
        </authorList>
    </citation>
    <scope>NUCLEOTIDE SEQUENCE</scope>
</reference>
<evidence type="ECO:0000313" key="11">
    <source>
        <dbReference type="EMBL" id="KGA15453.1"/>
    </source>
</evidence>
<dbReference type="NCBIfam" id="TIGR00064">
    <property type="entry name" value="ftsY"/>
    <property type="match status" value="1"/>
</dbReference>
<dbReference type="EMBL" id="JNSK01000094">
    <property type="protein sequence ID" value="KGA15453.1"/>
    <property type="molecule type" value="Genomic_DNA"/>
</dbReference>
<dbReference type="GO" id="GO:0006614">
    <property type="term" value="P:SRP-dependent cotranslational protein targeting to membrane"/>
    <property type="evidence" value="ECO:0007669"/>
    <property type="project" value="InterPro"/>
</dbReference>
<feature type="domain" description="SRP54-type proteins GTP-binding" evidence="10">
    <location>
        <begin position="250"/>
        <end position="263"/>
    </location>
</feature>
<evidence type="ECO:0000256" key="7">
    <source>
        <dbReference type="ARBA" id="ARBA00023134"/>
    </source>
</evidence>
<evidence type="ECO:0000256" key="2">
    <source>
        <dbReference type="ARBA" id="ARBA00008531"/>
    </source>
</evidence>
<evidence type="ECO:0000256" key="1">
    <source>
        <dbReference type="ARBA" id="ARBA00004413"/>
    </source>
</evidence>
<dbReference type="FunFam" id="3.40.50.300:FF:000053">
    <property type="entry name" value="Signal recognition particle receptor FtsY"/>
    <property type="match status" value="1"/>
</dbReference>
<dbReference type="SMART" id="SM00382">
    <property type="entry name" value="AAA"/>
    <property type="match status" value="1"/>
</dbReference>
<dbReference type="PANTHER" id="PTHR43134:SF1">
    <property type="entry name" value="SIGNAL RECOGNITION PARTICLE RECEPTOR SUBUNIT ALPHA"/>
    <property type="match status" value="1"/>
</dbReference>
<dbReference type="InterPro" id="IPR000897">
    <property type="entry name" value="SRP54_GTPase_dom"/>
</dbReference>
<evidence type="ECO:0000256" key="4">
    <source>
        <dbReference type="ARBA" id="ARBA00022490"/>
    </source>
</evidence>
<comment type="subcellular location">
    <subcellularLocation>
        <location evidence="1">Cell membrane</location>
        <topology evidence="1">Peripheral membrane protein</topology>
        <orientation evidence="1">Cytoplasmic side</orientation>
    </subcellularLocation>
</comment>
<evidence type="ECO:0000256" key="9">
    <source>
        <dbReference type="ARBA" id="ARBA00023170"/>
    </source>
</evidence>